<evidence type="ECO:0000259" key="1">
    <source>
        <dbReference type="PROSITE" id="PS50181"/>
    </source>
</evidence>
<name>A0A2U1P387_ARTAN</name>
<evidence type="ECO:0000313" key="3">
    <source>
        <dbReference type="Proteomes" id="UP000245207"/>
    </source>
</evidence>
<evidence type="ECO:0000313" key="2">
    <source>
        <dbReference type="EMBL" id="PWA80167.1"/>
    </source>
</evidence>
<dbReference type="OrthoDB" id="591557at2759"/>
<organism evidence="2 3">
    <name type="scientific">Artemisia annua</name>
    <name type="common">Sweet wormwood</name>
    <dbReference type="NCBI Taxonomy" id="35608"/>
    <lineage>
        <taxon>Eukaryota</taxon>
        <taxon>Viridiplantae</taxon>
        <taxon>Streptophyta</taxon>
        <taxon>Embryophyta</taxon>
        <taxon>Tracheophyta</taxon>
        <taxon>Spermatophyta</taxon>
        <taxon>Magnoliopsida</taxon>
        <taxon>eudicotyledons</taxon>
        <taxon>Gunneridae</taxon>
        <taxon>Pentapetalae</taxon>
        <taxon>asterids</taxon>
        <taxon>campanulids</taxon>
        <taxon>Asterales</taxon>
        <taxon>Asteraceae</taxon>
        <taxon>Asteroideae</taxon>
        <taxon>Anthemideae</taxon>
        <taxon>Artemisiinae</taxon>
        <taxon>Artemisia</taxon>
    </lineage>
</organism>
<proteinExistence type="predicted"/>
<dbReference type="PANTHER" id="PTHR31672:SF13">
    <property type="entry name" value="F-BOX PROTEIN CPR30-LIKE"/>
    <property type="match status" value="1"/>
</dbReference>
<dbReference type="InterPro" id="IPR001810">
    <property type="entry name" value="F-box_dom"/>
</dbReference>
<dbReference type="AlphaFoldDB" id="A0A2U1P387"/>
<dbReference type="Gene3D" id="1.20.1280.50">
    <property type="match status" value="1"/>
</dbReference>
<dbReference type="Proteomes" id="UP000245207">
    <property type="component" value="Unassembled WGS sequence"/>
</dbReference>
<dbReference type="Pfam" id="PF00646">
    <property type="entry name" value="F-box"/>
    <property type="match status" value="1"/>
</dbReference>
<dbReference type="PANTHER" id="PTHR31672">
    <property type="entry name" value="BNACNNG10540D PROTEIN"/>
    <property type="match status" value="1"/>
</dbReference>
<dbReference type="InterPro" id="IPR017451">
    <property type="entry name" value="F-box-assoc_interact_dom"/>
</dbReference>
<sequence>MVNVILPDCIIHDILARLPTKVLYRCKCVSKHWNSLITDPYFIKMRKRQMILLPSSPIQVLDDNYPNDDMANLMFKLPSPYRNPQNNDVIFLGTVNGIVLLVVNYTRMILYNPFTGASKLLPYPISDLACGSNHIYGFGYGATLDDLKILRFDQSAFYAHQSAFYARDYDILHVFRFRTNSWSMSRNYNIKNILIKDNDVGTFLNVSLHWIVYKYQMMIMALNLENMVLSYIPLPVPGSGHNTRSRLATLHGRLCIIDSNYYGQTRLFVSVMKEQGVWSEQCLFISGLEVINIQGFAPPLTLLNDGRILMMNNSKKLIIYDTLKHSFKVLELSEKLYYDEKHSCGLSVIEYVETLVSPSDFFAV</sequence>
<reference evidence="2 3" key="1">
    <citation type="journal article" date="2018" name="Mol. Plant">
        <title>The genome of Artemisia annua provides insight into the evolution of Asteraceae family and artemisinin biosynthesis.</title>
        <authorList>
            <person name="Shen Q."/>
            <person name="Zhang L."/>
            <person name="Liao Z."/>
            <person name="Wang S."/>
            <person name="Yan T."/>
            <person name="Shi P."/>
            <person name="Liu M."/>
            <person name="Fu X."/>
            <person name="Pan Q."/>
            <person name="Wang Y."/>
            <person name="Lv Z."/>
            <person name="Lu X."/>
            <person name="Zhang F."/>
            <person name="Jiang W."/>
            <person name="Ma Y."/>
            <person name="Chen M."/>
            <person name="Hao X."/>
            <person name="Li L."/>
            <person name="Tang Y."/>
            <person name="Lv G."/>
            <person name="Zhou Y."/>
            <person name="Sun X."/>
            <person name="Brodelius P.E."/>
            <person name="Rose J.K.C."/>
            <person name="Tang K."/>
        </authorList>
    </citation>
    <scope>NUCLEOTIDE SEQUENCE [LARGE SCALE GENOMIC DNA]</scope>
    <source>
        <strain evidence="3">cv. Huhao1</strain>
        <tissue evidence="2">Leaf</tissue>
    </source>
</reference>
<keyword evidence="3" id="KW-1185">Reference proteome</keyword>
<dbReference type="CDD" id="cd22157">
    <property type="entry name" value="F-box_AtFBW1-like"/>
    <property type="match status" value="1"/>
</dbReference>
<dbReference type="EMBL" id="PKPP01001755">
    <property type="protein sequence ID" value="PWA80167.1"/>
    <property type="molecule type" value="Genomic_DNA"/>
</dbReference>
<dbReference type="SMART" id="SM00256">
    <property type="entry name" value="FBOX"/>
    <property type="match status" value="1"/>
</dbReference>
<dbReference type="InterPro" id="IPR013187">
    <property type="entry name" value="F-box-assoc_dom_typ3"/>
</dbReference>
<gene>
    <name evidence="2" type="ORF">CTI12_AA200030</name>
</gene>
<feature type="domain" description="F-box" evidence="1">
    <location>
        <begin position="1"/>
        <end position="45"/>
    </location>
</feature>
<dbReference type="Pfam" id="PF08268">
    <property type="entry name" value="FBA_3"/>
    <property type="match status" value="1"/>
</dbReference>
<dbReference type="PROSITE" id="PS50181">
    <property type="entry name" value="FBOX"/>
    <property type="match status" value="1"/>
</dbReference>
<dbReference type="SUPFAM" id="SSF81383">
    <property type="entry name" value="F-box domain"/>
    <property type="match status" value="1"/>
</dbReference>
<dbReference type="NCBIfam" id="TIGR01640">
    <property type="entry name" value="F_box_assoc_1"/>
    <property type="match status" value="1"/>
</dbReference>
<protein>
    <submittedName>
        <fullName evidence="2">F-box domain-containing protein</fullName>
    </submittedName>
</protein>
<comment type="caution">
    <text evidence="2">The sequence shown here is derived from an EMBL/GenBank/DDBJ whole genome shotgun (WGS) entry which is preliminary data.</text>
</comment>
<dbReference type="InterPro" id="IPR036047">
    <property type="entry name" value="F-box-like_dom_sf"/>
</dbReference>
<accession>A0A2U1P387</accession>
<dbReference type="InterPro" id="IPR050796">
    <property type="entry name" value="SCF_F-box_component"/>
</dbReference>
<dbReference type="STRING" id="35608.A0A2U1P387"/>